<evidence type="ECO:0000256" key="11">
    <source>
        <dbReference type="ARBA" id="ARBA00032922"/>
    </source>
</evidence>
<evidence type="ECO:0000313" key="13">
    <source>
        <dbReference type="EMBL" id="OAQ15413.1"/>
    </source>
</evidence>
<keyword evidence="6" id="KW-0255">Endonuclease</keyword>
<dbReference type="InterPro" id="IPR052117">
    <property type="entry name" value="Cas10/Csm1_subtype-III-A"/>
</dbReference>
<organism evidence="13 14">
    <name type="scientific">Bibersteinia trehalosi Y31</name>
    <dbReference type="NCBI Taxonomy" id="1261658"/>
    <lineage>
        <taxon>Bacteria</taxon>
        <taxon>Pseudomonadati</taxon>
        <taxon>Pseudomonadota</taxon>
        <taxon>Gammaproteobacteria</taxon>
        <taxon>Pasteurellales</taxon>
        <taxon>Pasteurellaceae</taxon>
        <taxon>Bibersteinia</taxon>
    </lineage>
</organism>
<dbReference type="Proteomes" id="UP000078358">
    <property type="component" value="Unassembled WGS sequence"/>
</dbReference>
<evidence type="ECO:0000256" key="7">
    <source>
        <dbReference type="ARBA" id="ARBA00022801"/>
    </source>
</evidence>
<dbReference type="RefSeq" id="WP_064318102.1">
    <property type="nucleotide sequence ID" value="NZ_JACI01000001.1"/>
</dbReference>
<dbReference type="Pfam" id="PF18211">
    <property type="entry name" value="Csm1_B"/>
    <property type="match status" value="1"/>
</dbReference>
<dbReference type="NCBIfam" id="TIGR02578">
    <property type="entry name" value="cas_TM1811_Csm1"/>
    <property type="match status" value="1"/>
</dbReference>
<evidence type="ECO:0000259" key="12">
    <source>
        <dbReference type="PROSITE" id="PS50887"/>
    </source>
</evidence>
<keyword evidence="4" id="KW-0540">Nuclease</keyword>
<evidence type="ECO:0000256" key="3">
    <source>
        <dbReference type="ARBA" id="ARBA00022679"/>
    </source>
</evidence>
<protein>
    <recommendedName>
        <fullName evidence="2">CRISPR system single-strand-specific deoxyribonuclease Cas10/Csm1 (subtype III-A)</fullName>
    </recommendedName>
    <alternativeName>
        <fullName evidence="11">Cyclic oligoadenylate synthase</fullName>
    </alternativeName>
</protein>
<keyword evidence="10" id="KW-0051">Antiviral defense</keyword>
<dbReference type="GO" id="GO:0051607">
    <property type="term" value="P:defense response to virus"/>
    <property type="evidence" value="ECO:0007669"/>
    <property type="project" value="UniProtKB-KW"/>
</dbReference>
<dbReference type="PROSITE" id="PS50887">
    <property type="entry name" value="GGDEF"/>
    <property type="match status" value="1"/>
</dbReference>
<evidence type="ECO:0000256" key="6">
    <source>
        <dbReference type="ARBA" id="ARBA00022759"/>
    </source>
</evidence>
<evidence type="ECO:0000313" key="14">
    <source>
        <dbReference type="Proteomes" id="UP000078358"/>
    </source>
</evidence>
<dbReference type="Pfam" id="PF22335">
    <property type="entry name" value="Cas10-Cmr2_palm2"/>
    <property type="match status" value="1"/>
</dbReference>
<evidence type="ECO:0000256" key="4">
    <source>
        <dbReference type="ARBA" id="ARBA00022722"/>
    </source>
</evidence>
<evidence type="ECO:0000256" key="10">
    <source>
        <dbReference type="ARBA" id="ARBA00023118"/>
    </source>
</evidence>
<dbReference type="EMBL" id="JACI01000001">
    <property type="protein sequence ID" value="OAQ15413.1"/>
    <property type="molecule type" value="Genomic_DNA"/>
</dbReference>
<evidence type="ECO:0000256" key="5">
    <source>
        <dbReference type="ARBA" id="ARBA00022741"/>
    </source>
</evidence>
<dbReference type="GO" id="GO:0004519">
    <property type="term" value="F:endonuclease activity"/>
    <property type="evidence" value="ECO:0007669"/>
    <property type="project" value="UniProtKB-KW"/>
</dbReference>
<dbReference type="GO" id="GO:0005524">
    <property type="term" value="F:ATP binding"/>
    <property type="evidence" value="ECO:0007669"/>
    <property type="project" value="UniProtKB-KW"/>
</dbReference>
<dbReference type="AlphaFoldDB" id="A0A179CZU1"/>
<dbReference type="InterPro" id="IPR043128">
    <property type="entry name" value="Rev_trsase/Diguanyl_cyclase"/>
</dbReference>
<comment type="similarity">
    <text evidence="1">Belongs to the CRISPR-associated Cas10/Csm1 family.</text>
</comment>
<dbReference type="InterPro" id="IPR054767">
    <property type="entry name" value="Cas10-Cmr2_palm2"/>
</dbReference>
<dbReference type="InterPro" id="IPR013408">
    <property type="entry name" value="Cas10/Csm1"/>
</dbReference>
<dbReference type="InterPro" id="IPR000160">
    <property type="entry name" value="GGDEF_dom"/>
</dbReference>
<dbReference type="GO" id="GO:0016740">
    <property type="term" value="F:transferase activity"/>
    <property type="evidence" value="ECO:0007669"/>
    <property type="project" value="UniProtKB-KW"/>
</dbReference>
<name>A0A179CZU1_BIBTR</name>
<accession>A0A179CZU1</accession>
<proteinExistence type="inferred from homology"/>
<dbReference type="PANTHER" id="PTHR36528">
    <property type="entry name" value="CRISPR SYSTEM SINGLE-STRAND-SPECIFIC DEOXYRIBONUCLEASE CAS10/CSM1 (SUBTYPE III-A)"/>
    <property type="match status" value="1"/>
</dbReference>
<reference evidence="13 14" key="1">
    <citation type="submission" date="2014-01" db="EMBL/GenBank/DDBJ databases">
        <authorList>
            <person name="Zuccon D."/>
        </authorList>
    </citation>
    <scope>NUCLEOTIDE SEQUENCE [LARGE SCALE GENOMIC DNA]</scope>
    <source>
        <strain evidence="13 14">Y31</strain>
    </source>
</reference>
<evidence type="ECO:0000256" key="8">
    <source>
        <dbReference type="ARBA" id="ARBA00022839"/>
    </source>
</evidence>
<keyword evidence="7" id="KW-0378">Hydrolase</keyword>
<dbReference type="Gene3D" id="3.30.70.270">
    <property type="match status" value="1"/>
</dbReference>
<keyword evidence="3" id="KW-0808">Transferase</keyword>
<evidence type="ECO:0000256" key="9">
    <source>
        <dbReference type="ARBA" id="ARBA00022840"/>
    </source>
</evidence>
<keyword evidence="9" id="KW-0067">ATP-binding</keyword>
<dbReference type="GO" id="GO:0004527">
    <property type="term" value="F:exonuclease activity"/>
    <property type="evidence" value="ECO:0007669"/>
    <property type="project" value="UniProtKB-KW"/>
</dbReference>
<evidence type="ECO:0000256" key="1">
    <source>
        <dbReference type="ARBA" id="ARBA00005700"/>
    </source>
</evidence>
<sequence>MNQLCEFAFHSLISQLPNQEQNALSGFPFHLKDSSWNQYIQMAQKLVMGNENLTNILILISARYSLKIQILDKEVGKSYSYPLQVVNASTIFPNDKKEGNKKALFKAFMEAVNRIPKTHQKNPELWLDHFDTACQIYLGNMPSDYAKDISFYDYHKSVTALATALYAWEKSLDKVENNEFCLIQGDFFGIQDFIFSGGSETNKKAAKLLRGRSFQVSLFTELAALRVLQACGLPSTSQIMNAAGKFLIIAPNTQAVKTAIENVKKELNDWFVKHTYGLIGLGIATKSASQNDFMGDNFGKLRDSLFAELETIKLQRLDLLDTENPTESVLNVDYGNKVCRFNSYFPANENDESDLSADQITIGEHLVKKDRILICDENAHIAENEDSTVLKMIIFGYKVVFTRKEELSGQFGKVKPFRFWDFELPEKVDEAIWHGYARRYINGYVPHKGQEIIPFDELAELHRIENDKGEKQGQIALMTLKGDVDNLGTIFQKGFEKPNLAKMAALSRQMNQFFSLWLPAVCAEKFQQMYTVFAGGDDFFLIGPWKQTQELAYEMQQAFAKYVAENKGIHFSAGMVMTKLGMPVPQMGELAEEALEQAKDVDGKNAVTIYQQSVSWHTWQSLQQAKDEIERLAENYAISTAYLYSLIYFAGQAGDTQNIENTMWRSRFYYKTARYVVDKLAKEKRQKALDEISISLGKGIEQHKNAFKIPLFNYFYQIRK</sequence>
<keyword evidence="5" id="KW-0547">Nucleotide-binding</keyword>
<feature type="domain" description="GGDEF" evidence="12">
    <location>
        <begin position="475"/>
        <end position="612"/>
    </location>
</feature>
<comment type="caution">
    <text evidence="13">The sequence shown here is derived from an EMBL/GenBank/DDBJ whole genome shotgun (WGS) entry which is preliminary data.</text>
</comment>
<evidence type="ECO:0000256" key="2">
    <source>
        <dbReference type="ARBA" id="ARBA00014333"/>
    </source>
</evidence>
<gene>
    <name evidence="13" type="ORF">F480_02440</name>
</gene>
<dbReference type="PANTHER" id="PTHR36528:SF1">
    <property type="entry name" value="CRISPR SYSTEM SINGLE-STRAND-SPECIFIC DEOXYRIBONUCLEASE CAS10_CSM1 (SUBTYPE III-A)"/>
    <property type="match status" value="1"/>
</dbReference>
<dbReference type="PATRIC" id="fig|1261658.3.peg.492"/>
<dbReference type="InterPro" id="IPR041062">
    <property type="entry name" value="Csm1_B"/>
</dbReference>
<keyword evidence="8" id="KW-0269">Exonuclease</keyword>